<evidence type="ECO:0000259" key="3">
    <source>
        <dbReference type="Pfam" id="PF02994"/>
    </source>
</evidence>
<feature type="domain" description="L1 transposable element RRM" evidence="3">
    <location>
        <begin position="2"/>
        <end position="58"/>
    </location>
</feature>
<feature type="compositionally biased region" description="Polar residues" evidence="2">
    <location>
        <begin position="69"/>
        <end position="82"/>
    </location>
</feature>
<evidence type="ECO:0000313" key="4">
    <source>
        <dbReference type="Ensembl" id="ENSMSIP00000017802.1"/>
    </source>
</evidence>
<reference evidence="4" key="2">
    <citation type="submission" date="2025-09" db="UniProtKB">
        <authorList>
            <consortium name="Ensembl"/>
        </authorList>
    </citation>
    <scope>IDENTIFICATION</scope>
</reference>
<feature type="region of interest" description="Disordered" evidence="2">
    <location>
        <begin position="52"/>
        <end position="102"/>
    </location>
</feature>
<sequence>MNIQEDYRTPNRLNQKRNSSQHIIIRTTNALKKDRILKAVKEKGQVTYKGRPIRITPDFSPETMKGRRSWTNTDTKKTQMPTQDIIPSKTLNYHRGRRQSIP</sequence>
<dbReference type="FunFam" id="3.30.70.1820:FF:000002">
    <property type="entry name" value="LINE-1 retrotransposable element ORF1 protein"/>
    <property type="match status" value="1"/>
</dbReference>
<dbReference type="GeneTree" id="ENSGT00960000190532"/>
<organism evidence="4 5">
    <name type="scientific">Mus spicilegus</name>
    <name type="common">Mound-building mouse</name>
    <dbReference type="NCBI Taxonomy" id="10103"/>
    <lineage>
        <taxon>Eukaryota</taxon>
        <taxon>Metazoa</taxon>
        <taxon>Chordata</taxon>
        <taxon>Craniata</taxon>
        <taxon>Vertebrata</taxon>
        <taxon>Euteleostomi</taxon>
        <taxon>Mammalia</taxon>
        <taxon>Eutheria</taxon>
        <taxon>Euarchontoglires</taxon>
        <taxon>Glires</taxon>
        <taxon>Rodentia</taxon>
        <taxon>Myomorpha</taxon>
        <taxon>Muroidea</taxon>
        <taxon>Muridae</taxon>
        <taxon>Murinae</taxon>
        <taxon>Mus</taxon>
        <taxon>Mus</taxon>
    </lineage>
</organism>
<accession>A0A8C6H9E7</accession>
<comment type="similarity">
    <text evidence="1">Belongs to the transposase 22 family.</text>
</comment>
<proteinExistence type="inferred from homology"/>
<dbReference type="InterPro" id="IPR043636">
    <property type="entry name" value="L1_RRM_dom"/>
</dbReference>
<evidence type="ECO:0000256" key="2">
    <source>
        <dbReference type="SAM" id="MobiDB-lite"/>
    </source>
</evidence>
<dbReference type="Proteomes" id="UP000694415">
    <property type="component" value="Unplaced"/>
</dbReference>
<evidence type="ECO:0000256" key="1">
    <source>
        <dbReference type="ARBA" id="ARBA00061640"/>
    </source>
</evidence>
<dbReference type="Gene3D" id="3.30.70.1820">
    <property type="entry name" value="L1 transposable element, RRM domain"/>
    <property type="match status" value="1"/>
</dbReference>
<dbReference type="Ensembl" id="ENSMSIT00000022515.1">
    <property type="protein sequence ID" value="ENSMSIP00000017802.1"/>
    <property type="gene ID" value="ENSMSIG00000015192.1"/>
</dbReference>
<protein>
    <recommendedName>
        <fullName evidence="3">L1 transposable element RRM domain-containing protein</fullName>
    </recommendedName>
</protein>
<feature type="compositionally biased region" description="Basic residues" evidence="2">
    <location>
        <begin position="92"/>
        <end position="102"/>
    </location>
</feature>
<evidence type="ECO:0000313" key="5">
    <source>
        <dbReference type="Proteomes" id="UP000694415"/>
    </source>
</evidence>
<name>A0A8C6H9E7_MUSSI</name>
<dbReference type="InterPro" id="IPR004244">
    <property type="entry name" value="Transposase_22"/>
</dbReference>
<dbReference type="AlphaFoldDB" id="A0A8C6H9E7"/>
<keyword evidence="5" id="KW-1185">Reference proteome</keyword>
<reference evidence="4" key="1">
    <citation type="submission" date="2025-08" db="UniProtKB">
        <authorList>
            <consortium name="Ensembl"/>
        </authorList>
    </citation>
    <scope>IDENTIFICATION</scope>
</reference>
<dbReference type="Pfam" id="PF02994">
    <property type="entry name" value="Transposase_22"/>
    <property type="match status" value="1"/>
</dbReference>
<dbReference type="PANTHER" id="PTHR11505">
    <property type="entry name" value="L1 TRANSPOSABLE ELEMENT-RELATED"/>
    <property type="match status" value="1"/>
</dbReference>